<feature type="domain" description="AB hydrolase-1" evidence="1">
    <location>
        <begin position="20"/>
        <end position="249"/>
    </location>
</feature>
<dbReference type="InterPro" id="IPR000073">
    <property type="entry name" value="AB_hydrolase_1"/>
</dbReference>
<organism evidence="2 3">
    <name type="scientific">Sphingobium soli</name>
    <dbReference type="NCBI Taxonomy" id="1591116"/>
    <lineage>
        <taxon>Bacteria</taxon>
        <taxon>Pseudomonadati</taxon>
        <taxon>Pseudomonadota</taxon>
        <taxon>Alphaproteobacteria</taxon>
        <taxon>Sphingomonadales</taxon>
        <taxon>Sphingomonadaceae</taxon>
        <taxon>Sphingobium</taxon>
    </lineage>
</organism>
<sequence>MATINANGIKLHYEIEGEGPPLLLISGLGGHSGVWATVKPLLTPHYKVITFDNRGTGQSDVPPGPYTIDQMGDDTAALIEGLGLGPVHVVGWSLGGSVLQSLLIRHGHLLRRAVLLSAFPSYTAVQEGWLDCLLSLKRSDVSPVAQAIIGMAWGFTPRFLFDHDFVEAAARVGVEQDPTPVTTEGFEAQAHGLRRYDSRGDLPKVATPTLILIGAEDTLTPPAQSVEMAALIPEAKLQILPRGGHGMVLEYTQDTVGAVMSFLGDAK</sequence>
<name>A0ABS8H1Q0_9SPHN</name>
<dbReference type="RefSeq" id="WP_228226562.1">
    <property type="nucleotide sequence ID" value="NZ_JAJGNP010000003.1"/>
</dbReference>
<dbReference type="PRINTS" id="PR00111">
    <property type="entry name" value="ABHYDROLASE"/>
</dbReference>
<gene>
    <name evidence="2" type="ORF">LL253_06140</name>
</gene>
<protein>
    <submittedName>
        <fullName evidence="2">Alpha/beta hydrolase</fullName>
    </submittedName>
</protein>
<comment type="caution">
    <text evidence="2">The sequence shown here is derived from an EMBL/GenBank/DDBJ whole genome shotgun (WGS) entry which is preliminary data.</text>
</comment>
<dbReference type="EMBL" id="JAJGNP010000003">
    <property type="protein sequence ID" value="MCC4232273.1"/>
    <property type="molecule type" value="Genomic_DNA"/>
</dbReference>
<accession>A0ABS8H1Q0</accession>
<keyword evidence="2" id="KW-0378">Hydrolase</keyword>
<evidence type="ECO:0000313" key="2">
    <source>
        <dbReference type="EMBL" id="MCC4232273.1"/>
    </source>
</evidence>
<dbReference type="Pfam" id="PF00561">
    <property type="entry name" value="Abhydrolase_1"/>
    <property type="match status" value="1"/>
</dbReference>
<dbReference type="SUPFAM" id="SSF53474">
    <property type="entry name" value="alpha/beta-Hydrolases"/>
    <property type="match status" value="1"/>
</dbReference>
<keyword evidence="3" id="KW-1185">Reference proteome</keyword>
<evidence type="ECO:0000259" key="1">
    <source>
        <dbReference type="Pfam" id="PF00561"/>
    </source>
</evidence>
<reference evidence="2 3" key="1">
    <citation type="submission" date="2021-10" db="EMBL/GenBank/DDBJ databases">
        <title>The diversity and Nitrogen Metabolism of Culturable Nitrate-Utilizing Bacteria Within the Oxygen Minimum Zone of the Changjiang (Yangtze River)Estuary.</title>
        <authorList>
            <person name="Zhang D."/>
            <person name="Zheng J."/>
            <person name="Liu S."/>
            <person name="He W."/>
        </authorList>
    </citation>
    <scope>NUCLEOTIDE SEQUENCE [LARGE SCALE GENOMIC DNA]</scope>
    <source>
        <strain evidence="2 3">FXH275-2</strain>
    </source>
</reference>
<dbReference type="InterPro" id="IPR050471">
    <property type="entry name" value="AB_hydrolase"/>
</dbReference>
<dbReference type="PANTHER" id="PTHR43433">
    <property type="entry name" value="HYDROLASE, ALPHA/BETA FOLD FAMILY PROTEIN"/>
    <property type="match status" value="1"/>
</dbReference>
<evidence type="ECO:0000313" key="3">
    <source>
        <dbReference type="Proteomes" id="UP001198830"/>
    </source>
</evidence>
<dbReference type="GO" id="GO:0016787">
    <property type="term" value="F:hydrolase activity"/>
    <property type="evidence" value="ECO:0007669"/>
    <property type="project" value="UniProtKB-KW"/>
</dbReference>
<dbReference type="Proteomes" id="UP001198830">
    <property type="component" value="Unassembled WGS sequence"/>
</dbReference>
<dbReference type="InterPro" id="IPR029058">
    <property type="entry name" value="AB_hydrolase_fold"/>
</dbReference>
<dbReference type="PANTHER" id="PTHR43433:SF5">
    <property type="entry name" value="AB HYDROLASE-1 DOMAIN-CONTAINING PROTEIN"/>
    <property type="match status" value="1"/>
</dbReference>
<dbReference type="Gene3D" id="3.40.50.1820">
    <property type="entry name" value="alpha/beta hydrolase"/>
    <property type="match status" value="1"/>
</dbReference>
<proteinExistence type="predicted"/>